<evidence type="ECO:0000313" key="2">
    <source>
        <dbReference type="EMBL" id="KAK0452173.1"/>
    </source>
</evidence>
<dbReference type="InterPro" id="IPR027417">
    <property type="entry name" value="P-loop_NTPase"/>
</dbReference>
<dbReference type="InterPro" id="IPR011545">
    <property type="entry name" value="DEAD/DEAH_box_helicase_dom"/>
</dbReference>
<proteinExistence type="predicted"/>
<dbReference type="GO" id="GO:0003676">
    <property type="term" value="F:nucleic acid binding"/>
    <property type="evidence" value="ECO:0007669"/>
    <property type="project" value="InterPro"/>
</dbReference>
<protein>
    <recommendedName>
        <fullName evidence="1">DEAD/DEAH-box helicase domain-containing protein</fullName>
    </recommendedName>
</protein>
<dbReference type="GO" id="GO:0005524">
    <property type="term" value="F:ATP binding"/>
    <property type="evidence" value="ECO:0007669"/>
    <property type="project" value="InterPro"/>
</dbReference>
<name>A0AA39K4R5_ARMTA</name>
<dbReference type="GeneID" id="85350260"/>
<dbReference type="AlphaFoldDB" id="A0AA39K4R5"/>
<dbReference type="Gene3D" id="3.40.50.300">
    <property type="entry name" value="P-loop containing nucleotide triphosphate hydrolases"/>
    <property type="match status" value="1"/>
</dbReference>
<reference evidence="2" key="1">
    <citation type="submission" date="2023-06" db="EMBL/GenBank/DDBJ databases">
        <authorList>
            <consortium name="Lawrence Berkeley National Laboratory"/>
            <person name="Ahrendt S."/>
            <person name="Sahu N."/>
            <person name="Indic B."/>
            <person name="Wong-Bajracharya J."/>
            <person name="Merenyi Z."/>
            <person name="Ke H.-M."/>
            <person name="Monk M."/>
            <person name="Kocsube S."/>
            <person name="Drula E."/>
            <person name="Lipzen A."/>
            <person name="Balint B."/>
            <person name="Henrissat B."/>
            <person name="Andreopoulos B."/>
            <person name="Martin F.M."/>
            <person name="Harder C.B."/>
            <person name="Rigling D."/>
            <person name="Ford K.L."/>
            <person name="Foster G.D."/>
            <person name="Pangilinan J."/>
            <person name="Papanicolaou A."/>
            <person name="Barry K."/>
            <person name="LaButti K."/>
            <person name="Viragh M."/>
            <person name="Koriabine M."/>
            <person name="Yan M."/>
            <person name="Riley R."/>
            <person name="Champramary S."/>
            <person name="Plett K.L."/>
            <person name="Tsai I.J."/>
            <person name="Slot J."/>
            <person name="Sipos G."/>
            <person name="Plett J."/>
            <person name="Nagy L.G."/>
            <person name="Grigoriev I.V."/>
        </authorList>
    </citation>
    <scope>NUCLEOTIDE SEQUENCE</scope>
    <source>
        <strain evidence="2">CCBAS 213</strain>
    </source>
</reference>
<feature type="domain" description="DEAD/DEAH-box helicase" evidence="1">
    <location>
        <begin position="2"/>
        <end position="63"/>
    </location>
</feature>
<feature type="non-terminal residue" evidence="2">
    <location>
        <position position="1"/>
    </location>
</feature>
<sequence length="81" mass="8775">LQLKAALALYQNQDSLVIAGTGSGKTFIIALLLLIDGTPDGLSLTISPLKRLQKAQVEAFRMNYGIETAAINDETPHDDEY</sequence>
<dbReference type="Proteomes" id="UP001175211">
    <property type="component" value="Unassembled WGS sequence"/>
</dbReference>
<feature type="non-terminal residue" evidence="2">
    <location>
        <position position="81"/>
    </location>
</feature>
<comment type="caution">
    <text evidence="2">The sequence shown here is derived from an EMBL/GenBank/DDBJ whole genome shotgun (WGS) entry which is preliminary data.</text>
</comment>
<organism evidence="2 3">
    <name type="scientific">Armillaria tabescens</name>
    <name type="common">Ringless honey mushroom</name>
    <name type="synonym">Agaricus tabescens</name>
    <dbReference type="NCBI Taxonomy" id="1929756"/>
    <lineage>
        <taxon>Eukaryota</taxon>
        <taxon>Fungi</taxon>
        <taxon>Dikarya</taxon>
        <taxon>Basidiomycota</taxon>
        <taxon>Agaricomycotina</taxon>
        <taxon>Agaricomycetes</taxon>
        <taxon>Agaricomycetidae</taxon>
        <taxon>Agaricales</taxon>
        <taxon>Marasmiineae</taxon>
        <taxon>Physalacriaceae</taxon>
        <taxon>Desarmillaria</taxon>
    </lineage>
</organism>
<dbReference type="RefSeq" id="XP_060328007.1">
    <property type="nucleotide sequence ID" value="XM_060466712.1"/>
</dbReference>
<dbReference type="EMBL" id="JAUEPS010000031">
    <property type="protein sequence ID" value="KAK0452173.1"/>
    <property type="molecule type" value="Genomic_DNA"/>
</dbReference>
<dbReference type="SUPFAM" id="SSF52540">
    <property type="entry name" value="P-loop containing nucleoside triphosphate hydrolases"/>
    <property type="match status" value="1"/>
</dbReference>
<dbReference type="Pfam" id="PF00270">
    <property type="entry name" value="DEAD"/>
    <property type="match status" value="1"/>
</dbReference>
<evidence type="ECO:0000313" key="3">
    <source>
        <dbReference type="Proteomes" id="UP001175211"/>
    </source>
</evidence>
<evidence type="ECO:0000259" key="1">
    <source>
        <dbReference type="Pfam" id="PF00270"/>
    </source>
</evidence>
<gene>
    <name evidence="2" type="ORF">EV420DRAFT_1249608</name>
</gene>
<accession>A0AA39K4R5</accession>
<keyword evidence="3" id="KW-1185">Reference proteome</keyword>